<feature type="site" description="Substrate discrimination" evidence="15">
    <location>
        <position position="5"/>
    </location>
</feature>
<keyword evidence="10 15" id="KW-0460">Magnesium</keyword>
<dbReference type="InterPro" id="IPR017961">
    <property type="entry name" value="DNA_pol_Y-fam_little_finger"/>
</dbReference>
<comment type="function">
    <text evidence="15">Poorly processive, error-prone DNA polymerase involved in untargeted mutagenesis. Copies undamaged DNA at stalled replication forks, which arise in vivo from mismatched or misaligned primer ends. These misaligned primers can be extended by PolIV. Exhibits no 3'-5' exonuclease (proofreading) activity. May be involved in translesional synthesis, in conjunction with the beta clamp from PolIII.</text>
</comment>
<protein>
    <recommendedName>
        <fullName evidence="15">DNA polymerase IV</fullName>
        <shortName evidence="15">Pol IV</shortName>
        <ecNumber evidence="15">2.7.7.7</ecNumber>
    </recommendedName>
</protein>
<dbReference type="GO" id="GO:0003887">
    <property type="term" value="F:DNA-directed DNA polymerase activity"/>
    <property type="evidence" value="ECO:0007669"/>
    <property type="project" value="UniProtKB-UniRule"/>
</dbReference>
<evidence type="ECO:0000256" key="12">
    <source>
        <dbReference type="ARBA" id="ARBA00023125"/>
    </source>
</evidence>
<comment type="caution">
    <text evidence="15">Lacks conserved residue(s) required for the propagation of feature annotation.</text>
</comment>
<comment type="cofactor">
    <cofactor evidence="15">
        <name>Mg(2+)</name>
        <dbReference type="ChEBI" id="CHEBI:18420"/>
    </cofactor>
    <text evidence="15">Binds 2 magnesium ions per subunit.</text>
</comment>
<evidence type="ECO:0000256" key="3">
    <source>
        <dbReference type="ARBA" id="ARBA00022457"/>
    </source>
</evidence>
<keyword evidence="13 15" id="KW-0234">DNA repair</keyword>
<dbReference type="SUPFAM" id="SSF100879">
    <property type="entry name" value="Lesion bypass DNA polymerase (Y-family), little finger domain"/>
    <property type="match status" value="1"/>
</dbReference>
<dbReference type="Gene3D" id="3.30.1490.100">
    <property type="entry name" value="DNA polymerase, Y-family, little finger domain"/>
    <property type="match status" value="1"/>
</dbReference>
<evidence type="ECO:0000313" key="18">
    <source>
        <dbReference type="Proteomes" id="UP000034665"/>
    </source>
</evidence>
<dbReference type="Gene3D" id="3.40.1170.60">
    <property type="match status" value="1"/>
</dbReference>
<dbReference type="InterPro" id="IPR043502">
    <property type="entry name" value="DNA/RNA_pol_sf"/>
</dbReference>
<dbReference type="STRING" id="1619013.UT41_C0001G0478"/>
<sequence length="349" mass="38649">MDAFFAAVEERDKPWLSGMPIAIGSDPEEGKGRGVVSTANYKARAYGIHSALPISTAWKLSQEAVKRGEPGVAFITPNMHKYMEVSSRIMAIVRTYAEHIEEASIDEAYFDLSRLGNFAKAVTVAKKIQKEIQEKELLTASIGIGPNKLVAKIASDFKKPHGLTIVKPSEVKSFIAQIGLRKIPGIGPKMELALQEQGITTTKQLQALEPIDLELLLGKSGIDLYAKVRGIDDAPLVEEWVAQSIGEQETLQHDTLAADILLELFKKLCAQVFNRFAKSEFTTFKTVGITVRFEGFETKTRSKTLSEPTGDSAVFEFETLKLLLPFLDARENPKRKPIRLLGVKIEKFT</sequence>
<keyword evidence="6 15" id="KW-0548">Nucleotidyltransferase</keyword>
<evidence type="ECO:0000256" key="7">
    <source>
        <dbReference type="ARBA" id="ARBA00022705"/>
    </source>
</evidence>
<dbReference type="GO" id="GO:0006261">
    <property type="term" value="P:DNA-templated DNA replication"/>
    <property type="evidence" value="ECO:0007669"/>
    <property type="project" value="UniProtKB-UniRule"/>
</dbReference>
<gene>
    <name evidence="15" type="primary">dinB</name>
    <name evidence="17" type="ORF">UT41_C0001G0478</name>
</gene>
<dbReference type="InterPro" id="IPR036775">
    <property type="entry name" value="DNA_pol_Y-fam_lit_finger_sf"/>
</dbReference>
<evidence type="ECO:0000256" key="2">
    <source>
        <dbReference type="ARBA" id="ARBA00010945"/>
    </source>
</evidence>
<comment type="subunit">
    <text evidence="15">Monomer.</text>
</comment>
<evidence type="ECO:0000259" key="16">
    <source>
        <dbReference type="PROSITE" id="PS50173"/>
    </source>
</evidence>
<dbReference type="PROSITE" id="PS50173">
    <property type="entry name" value="UMUC"/>
    <property type="match status" value="1"/>
</dbReference>
<proteinExistence type="inferred from homology"/>
<dbReference type="PANTHER" id="PTHR11076:SF33">
    <property type="entry name" value="DNA POLYMERASE KAPPA"/>
    <property type="match status" value="1"/>
</dbReference>
<comment type="catalytic activity">
    <reaction evidence="14 15">
        <text>DNA(n) + a 2'-deoxyribonucleoside 5'-triphosphate = DNA(n+1) + diphosphate</text>
        <dbReference type="Rhea" id="RHEA:22508"/>
        <dbReference type="Rhea" id="RHEA-COMP:17339"/>
        <dbReference type="Rhea" id="RHEA-COMP:17340"/>
        <dbReference type="ChEBI" id="CHEBI:33019"/>
        <dbReference type="ChEBI" id="CHEBI:61560"/>
        <dbReference type="ChEBI" id="CHEBI:173112"/>
        <dbReference type="EC" id="2.7.7.7"/>
    </reaction>
</comment>
<name>A0A0G0N9R8_9BACT</name>
<keyword evidence="3 15" id="KW-0515">Mutator protein</keyword>
<dbReference type="AlphaFoldDB" id="A0A0G0N9R8"/>
<evidence type="ECO:0000256" key="11">
    <source>
        <dbReference type="ARBA" id="ARBA00022932"/>
    </source>
</evidence>
<dbReference type="GO" id="GO:0000287">
    <property type="term" value="F:magnesium ion binding"/>
    <property type="evidence" value="ECO:0007669"/>
    <property type="project" value="UniProtKB-UniRule"/>
</dbReference>
<dbReference type="Pfam" id="PF11799">
    <property type="entry name" value="IMS_C"/>
    <property type="match status" value="1"/>
</dbReference>
<feature type="binding site" evidence="15">
    <location>
        <position position="106"/>
    </location>
    <ligand>
        <name>Mg(2+)</name>
        <dbReference type="ChEBI" id="CHEBI:18420"/>
    </ligand>
</feature>
<comment type="subcellular location">
    <subcellularLocation>
        <location evidence="1 15">Cytoplasm</location>
    </subcellularLocation>
</comment>
<evidence type="ECO:0000313" key="17">
    <source>
        <dbReference type="EMBL" id="KKR12934.1"/>
    </source>
</evidence>
<evidence type="ECO:0000256" key="4">
    <source>
        <dbReference type="ARBA" id="ARBA00022490"/>
    </source>
</evidence>
<dbReference type="GO" id="GO:0005737">
    <property type="term" value="C:cytoplasm"/>
    <property type="evidence" value="ECO:0007669"/>
    <property type="project" value="UniProtKB-SubCell"/>
</dbReference>
<keyword evidence="4 15" id="KW-0963">Cytoplasm</keyword>
<evidence type="ECO:0000256" key="6">
    <source>
        <dbReference type="ARBA" id="ARBA00022695"/>
    </source>
</evidence>
<evidence type="ECO:0000256" key="13">
    <source>
        <dbReference type="ARBA" id="ARBA00023204"/>
    </source>
</evidence>
<dbReference type="NCBIfam" id="NF002677">
    <property type="entry name" value="PRK02406.1"/>
    <property type="match status" value="1"/>
</dbReference>
<feature type="domain" description="UmuC" evidence="16">
    <location>
        <begin position="1"/>
        <end position="187"/>
    </location>
</feature>
<dbReference type="GO" id="GO:0006281">
    <property type="term" value="P:DNA repair"/>
    <property type="evidence" value="ECO:0007669"/>
    <property type="project" value="UniProtKB-UniRule"/>
</dbReference>
<dbReference type="Gene3D" id="3.30.70.270">
    <property type="match status" value="1"/>
</dbReference>
<dbReference type="HAMAP" id="MF_01113">
    <property type="entry name" value="DNApol_IV"/>
    <property type="match status" value="1"/>
</dbReference>
<reference evidence="17 18" key="1">
    <citation type="journal article" date="2015" name="Nature">
        <title>rRNA introns, odd ribosomes, and small enigmatic genomes across a large radiation of phyla.</title>
        <authorList>
            <person name="Brown C.T."/>
            <person name="Hug L.A."/>
            <person name="Thomas B.C."/>
            <person name="Sharon I."/>
            <person name="Castelle C.J."/>
            <person name="Singh A."/>
            <person name="Wilkins M.J."/>
            <person name="Williams K.H."/>
            <person name="Banfield J.F."/>
        </authorList>
    </citation>
    <scope>NUCLEOTIDE SEQUENCE [LARGE SCALE GENOMIC DNA]</scope>
</reference>
<evidence type="ECO:0000256" key="5">
    <source>
        <dbReference type="ARBA" id="ARBA00022679"/>
    </source>
</evidence>
<dbReference type="InterPro" id="IPR053848">
    <property type="entry name" value="IMS_HHH_1"/>
</dbReference>
<dbReference type="PATRIC" id="fig|1619013.3.peg.494"/>
<evidence type="ECO:0000256" key="14">
    <source>
        <dbReference type="ARBA" id="ARBA00049244"/>
    </source>
</evidence>
<dbReference type="InterPro" id="IPR001126">
    <property type="entry name" value="UmuC"/>
</dbReference>
<keyword evidence="7 15" id="KW-0235">DNA replication</keyword>
<dbReference type="PANTHER" id="PTHR11076">
    <property type="entry name" value="DNA REPAIR POLYMERASE UMUC / TRANSFERASE FAMILY MEMBER"/>
    <property type="match status" value="1"/>
</dbReference>
<comment type="caution">
    <text evidence="17">The sequence shown here is derived from an EMBL/GenBank/DDBJ whole genome shotgun (WGS) entry which is preliminary data.</text>
</comment>
<dbReference type="GO" id="GO:0042276">
    <property type="term" value="P:error-prone translesion synthesis"/>
    <property type="evidence" value="ECO:0007669"/>
    <property type="project" value="TreeGrafter"/>
</dbReference>
<keyword evidence="12 15" id="KW-0238">DNA-binding</keyword>
<dbReference type="Pfam" id="PF00817">
    <property type="entry name" value="IMS"/>
    <property type="match status" value="1"/>
</dbReference>
<dbReference type="Proteomes" id="UP000034665">
    <property type="component" value="Unassembled WGS sequence"/>
</dbReference>
<keyword evidence="11 15" id="KW-0239">DNA-directed DNA polymerase</keyword>
<dbReference type="InterPro" id="IPR022880">
    <property type="entry name" value="DNApol_IV"/>
</dbReference>
<dbReference type="Gene3D" id="1.10.150.20">
    <property type="entry name" value="5' to 3' exonuclease, C-terminal subdomain"/>
    <property type="match status" value="1"/>
</dbReference>
<keyword evidence="9 15" id="KW-0227">DNA damage</keyword>
<evidence type="ECO:0000256" key="10">
    <source>
        <dbReference type="ARBA" id="ARBA00022842"/>
    </source>
</evidence>
<dbReference type="InterPro" id="IPR043128">
    <property type="entry name" value="Rev_trsase/Diguanyl_cyclase"/>
</dbReference>
<dbReference type="SUPFAM" id="SSF56672">
    <property type="entry name" value="DNA/RNA polymerases"/>
    <property type="match status" value="1"/>
</dbReference>
<evidence type="ECO:0000256" key="15">
    <source>
        <dbReference type="HAMAP-Rule" id="MF_01113"/>
    </source>
</evidence>
<dbReference type="GO" id="GO:0003684">
    <property type="term" value="F:damaged DNA binding"/>
    <property type="evidence" value="ECO:0007669"/>
    <property type="project" value="InterPro"/>
</dbReference>
<dbReference type="EC" id="2.7.7.7" evidence="15"/>
<dbReference type="Pfam" id="PF21999">
    <property type="entry name" value="IMS_HHH_1"/>
    <property type="match status" value="1"/>
</dbReference>
<keyword evidence="8 15" id="KW-0479">Metal-binding</keyword>
<feature type="active site" evidence="15">
    <location>
        <position position="107"/>
    </location>
</feature>
<comment type="similarity">
    <text evidence="2 15">Belongs to the DNA polymerase type-Y family.</text>
</comment>
<keyword evidence="5 15" id="KW-0808">Transferase</keyword>
<evidence type="ECO:0000256" key="9">
    <source>
        <dbReference type="ARBA" id="ARBA00022763"/>
    </source>
</evidence>
<dbReference type="InterPro" id="IPR050116">
    <property type="entry name" value="DNA_polymerase-Y"/>
</dbReference>
<accession>A0A0G0N9R8</accession>
<dbReference type="CDD" id="cd03586">
    <property type="entry name" value="PolY_Pol_IV_kappa"/>
    <property type="match status" value="1"/>
</dbReference>
<evidence type="ECO:0000256" key="1">
    <source>
        <dbReference type="ARBA" id="ARBA00004496"/>
    </source>
</evidence>
<evidence type="ECO:0000256" key="8">
    <source>
        <dbReference type="ARBA" id="ARBA00022723"/>
    </source>
</evidence>
<organism evidence="17 18">
    <name type="scientific">Candidatus Wolfebacteria bacterium GW2011_GWC2_39_22</name>
    <dbReference type="NCBI Taxonomy" id="1619013"/>
    <lineage>
        <taxon>Bacteria</taxon>
        <taxon>Candidatus Wolfeibacteriota</taxon>
    </lineage>
</organism>
<dbReference type="EMBL" id="LBWR01000001">
    <property type="protein sequence ID" value="KKR12934.1"/>
    <property type="molecule type" value="Genomic_DNA"/>
</dbReference>